<dbReference type="RefSeq" id="WP_045026251.1">
    <property type="nucleotide sequence ID" value="NZ_CAJXKZ010000003.1"/>
</dbReference>
<proteinExistence type="predicted"/>
<keyword evidence="2" id="KW-1185">Reference proteome</keyword>
<gene>
    <name evidence="1" type="ORF">LH29_04500</name>
</gene>
<dbReference type="OrthoDB" id="1122419at2"/>
<dbReference type="Proteomes" id="UP000032544">
    <property type="component" value="Unassembled WGS sequence"/>
</dbReference>
<name>A0A0D8JCN4_9BACT</name>
<organism evidence="1 2">
    <name type="scientific">Draconibacterium sediminis</name>
    <dbReference type="NCBI Taxonomy" id="1544798"/>
    <lineage>
        <taxon>Bacteria</taxon>
        <taxon>Pseudomonadati</taxon>
        <taxon>Bacteroidota</taxon>
        <taxon>Bacteroidia</taxon>
        <taxon>Marinilabiliales</taxon>
        <taxon>Prolixibacteraceae</taxon>
        <taxon>Draconibacterium</taxon>
    </lineage>
</organism>
<dbReference type="AlphaFoldDB" id="A0A0D8JCN4"/>
<dbReference type="Gene3D" id="3.30.450.20">
    <property type="entry name" value="PAS domain"/>
    <property type="match status" value="1"/>
</dbReference>
<evidence type="ECO:0000313" key="2">
    <source>
        <dbReference type="Proteomes" id="UP000032544"/>
    </source>
</evidence>
<dbReference type="EMBL" id="JRHC01000001">
    <property type="protein sequence ID" value="KJF44715.1"/>
    <property type="molecule type" value="Genomic_DNA"/>
</dbReference>
<sequence>MQSKKTMANHSFDMLAESGEFMNLVLDNITSCVLLLDKDMRLQAFNNAIKTIFSNKTDEDLLYMLCGEAIGCAYQIEEAKDCGKTTKCCTCELRLAAFDSYLNNTTVYKQHIRRPFFNKHGEREMKDLQFSTRHFYFRKEKYIILIIDDITGKVTSPLPSE</sequence>
<accession>A0A0D8JCN4</accession>
<evidence type="ECO:0008006" key="3">
    <source>
        <dbReference type="Google" id="ProtNLM"/>
    </source>
</evidence>
<comment type="caution">
    <text evidence="1">The sequence shown here is derived from an EMBL/GenBank/DDBJ whole genome shotgun (WGS) entry which is preliminary data.</text>
</comment>
<reference evidence="1 2" key="1">
    <citation type="submission" date="2014-09" db="EMBL/GenBank/DDBJ databases">
        <title>Draft Genome Sequence of Draconibacterium sp. JN14CK-3.</title>
        <authorList>
            <person name="Dong C."/>
            <person name="Lai Q."/>
            <person name="Shao Z."/>
        </authorList>
    </citation>
    <scope>NUCLEOTIDE SEQUENCE [LARGE SCALE GENOMIC DNA]</scope>
    <source>
        <strain evidence="1 2">JN14CK-3</strain>
    </source>
</reference>
<dbReference type="STRING" id="1544798.LH29_04500"/>
<protein>
    <recommendedName>
        <fullName evidence="3">PAS domain-containing protein</fullName>
    </recommendedName>
</protein>
<evidence type="ECO:0000313" key="1">
    <source>
        <dbReference type="EMBL" id="KJF44715.1"/>
    </source>
</evidence>